<evidence type="ECO:0000256" key="1">
    <source>
        <dbReference type="SAM" id="MobiDB-lite"/>
    </source>
</evidence>
<protein>
    <submittedName>
        <fullName evidence="2">Uncharacterized protein</fullName>
    </submittedName>
</protein>
<feature type="compositionally biased region" description="Basic and acidic residues" evidence="1">
    <location>
        <begin position="1"/>
        <end position="11"/>
    </location>
</feature>
<accession>A0A6C0JL14</accession>
<name>A0A6C0JL14_9ZZZZ</name>
<feature type="compositionally biased region" description="Basic and acidic residues" evidence="1">
    <location>
        <begin position="42"/>
        <end position="51"/>
    </location>
</feature>
<feature type="compositionally biased region" description="Polar residues" evidence="1">
    <location>
        <begin position="12"/>
        <end position="40"/>
    </location>
</feature>
<dbReference type="EMBL" id="MN740430">
    <property type="protein sequence ID" value="QHU06053.1"/>
    <property type="molecule type" value="Genomic_DNA"/>
</dbReference>
<sequence length="2080" mass="241862">MESENESDKSINNESLDTEKNSSQSINEDSPLSQRETVVQSLEKRSLTPDKTDSSITLEFGDIIEIIAPSNPEIHEMSALITYIDNEKIKLLDVTNYQHYKINITEEGELSDESIIQINLLSRSDEKGYARQNNLLPRTWIDVHFGGDIPAIITGEISNLEEDMIEITTFPELKTIYINFGYKGIPENIPIDKIIIRSKPASINVPTLAMLKGDLDESDNYDQKDSATIEYTETGESIITVPKGTKIEKNIRDELHAMYVESSGIVFGEKLGEIAQLVEIPEGNQRYGIDIQINDLMDELLSNIPNSQRNKLVLNNIHLLIERYKQLRNLYSKFDKNDNVYDIKTLGPTHKPLIDHIEKMDKKLQWLLPVVTNRRKLYDIDVSLENPEIIIEKSGTILRQIELKQNEYYKKNSKDPSLQYSSMYNQIQNGLTAYEPPLNKSNYLHNTKVLTGIDAIIGNLEEFYSTVYNNNNISRKKYVIQRYGLGLSNLDEQILKTGKNIYVRKNITPNDEITIKSLIMLPEPIIRFTSIEMPSSNILDKATFHQNYFMLFRLLRKNIDIIPHVIDDLSKELDYEQMEKDTKTAFFSGIHEFILNDDVLIDDDEKMKKFLEVIIPKTRFLIRLVRKYIKDKLSFVDVVKQLEPYTIYPSDISYKQYMEVRHIIKERISEVRSEIEKRSFEFATLRNATYNIESKPNPILRLLTEKKDFTDEFFKAYGLTINDNDKNNRSKLSSEILQNILTSDNGNLYTNTITSILISLMTPTQLLDVLSQPNIDDMSEIEKIKPSDCGRKYLAKRYSSISEMQKDNENDEIYFDTDLDDTPYDIIKKYKKEKGSIIPELFLEFLERSLIDKHDCPPQLANSLAKTLILGKKIIEDGHYAVLEIKPVLPKEIDEDKLTEKEKKEIAIEADARKKTQYYHRIKGTWVKDKDIDEEAFLDTNTIFCNVSSKCYKNPKIDTCEPVDDAYERIKMISKRRMMNEFDKRYEINIEELENQIENNIQHDLKMLRKLYLLNEIKIYKHSRLAFALGNIADVTDIVFSPYLNLRNLILGQDDFVKKQYDICRFIENYCREPMVDNLDENQNWLYCKDTNTKLFPVSIYQLAKTFISGGDYSRKLDELCNSVGIMSDDGDSIVDKHSGFVMRKIDFSSEEGFNEAGFHITTHDIMEQDLGLVVMEQVKKKEKRVFENETAEVIYNVASTICRNIDIPFDAIEDYVMITSREVFDKAIYSEDKYKKLSDKNEKNKGKALQPYKDYRNETRIFIISCCIIVAIQTAIPSFKTHKSFPGCLRSFSGYPLSGGVEDISALQYLACVLDKSKNKESEPWSSIAKYKTDSLVKNIKNIFEKYIVTRSDINELYVKKREFMILNPELVAPEEHKITKWTHFFPPVVDFSVLKSIQNVASDFESDFKKSLQTGTELKNSSLNVIKSKMLQYGYGIIESINTIVKTKSLVLKNSAGIPFLENACCNDKILLINPISYFNTEDEKIANFIVSTKKLAEMAKYAVNVARPSYLYHPTFSGIRYAAVSENNLDDSELIYSAIIHYCNFDKNRPIPEKFKEICNEKPGKYDNQWSIYEKIDHLKKQAQQYNVDHLLKLMTIVNNENIVTIDKPIRITKITIIKELLNRLESSHSTVISEPLRRLLFKLLDTYKPKCMSYELSPELRELKKYLNNTNNDLYKQIIEFFGIYGNLSAAKYENLHKFLTNIDKWKLDIPMKESGLYYDNGLYMVTQFINNSITDLCKVYPSILINDVGFYKKTHKHWLFSDKHYDIIQNFINKYYDNIEKFKGDPIILRLLMDIDNRLTDLPIFLQSLPFFTEIIKDMGDEVEGEPIRSFHCLFDKDCIYSLYKYCYYSAIYEYIICANDPDLLRADIQEVKNTYRQQNRELAIPSNQLEGQRKKTGYDVNNDDEINEIEIITGNVEELKSRVAALLLSFLNVEEENKEVINYSYSEIMQKVKRDKDIEKYDIIEKLGKMSIEERSVENDLKNFRIGRWNVGEQKGLYQYDKETFDREILEMLDKNEQFDNSIPLDMVDAENVDIFEQGEIPGIIYDRGGIDIGELGDNFTDGAYYEEDIEYDE</sequence>
<reference evidence="2" key="1">
    <citation type="journal article" date="2020" name="Nature">
        <title>Giant virus diversity and host interactions through global metagenomics.</title>
        <authorList>
            <person name="Schulz F."/>
            <person name="Roux S."/>
            <person name="Paez-Espino D."/>
            <person name="Jungbluth S."/>
            <person name="Walsh D.A."/>
            <person name="Denef V.J."/>
            <person name="McMahon K.D."/>
            <person name="Konstantinidis K.T."/>
            <person name="Eloe-Fadrosh E.A."/>
            <person name="Kyrpides N.C."/>
            <person name="Woyke T."/>
        </authorList>
    </citation>
    <scope>NUCLEOTIDE SEQUENCE</scope>
    <source>
        <strain evidence="2">GVMAG-M-3300027747-57</strain>
    </source>
</reference>
<organism evidence="2">
    <name type="scientific">viral metagenome</name>
    <dbReference type="NCBI Taxonomy" id="1070528"/>
    <lineage>
        <taxon>unclassified sequences</taxon>
        <taxon>metagenomes</taxon>
        <taxon>organismal metagenomes</taxon>
    </lineage>
</organism>
<feature type="region of interest" description="Disordered" evidence="1">
    <location>
        <begin position="1"/>
        <end position="51"/>
    </location>
</feature>
<proteinExistence type="predicted"/>
<evidence type="ECO:0000313" key="2">
    <source>
        <dbReference type="EMBL" id="QHU06053.1"/>
    </source>
</evidence>